<comment type="caution">
    <text evidence="1">The sequence shown here is derived from an EMBL/GenBank/DDBJ whole genome shotgun (WGS) entry which is preliminary data.</text>
</comment>
<reference evidence="1" key="1">
    <citation type="submission" date="2022-07" db="EMBL/GenBank/DDBJ databases">
        <title>Phylogenomic reconstructions and comparative analyses of Kickxellomycotina fungi.</title>
        <authorList>
            <person name="Reynolds N.K."/>
            <person name="Stajich J.E."/>
            <person name="Barry K."/>
            <person name="Grigoriev I.V."/>
            <person name="Crous P."/>
            <person name="Smith M.E."/>
        </authorList>
    </citation>
    <scope>NUCLEOTIDE SEQUENCE</scope>
    <source>
        <strain evidence="1">BCRC 34191</strain>
    </source>
</reference>
<protein>
    <submittedName>
        <fullName evidence="1">Uncharacterized protein</fullName>
    </submittedName>
</protein>
<keyword evidence="2" id="KW-1185">Reference proteome</keyword>
<dbReference type="Proteomes" id="UP001140066">
    <property type="component" value="Unassembled WGS sequence"/>
</dbReference>
<gene>
    <name evidence="1" type="ORF">GGI18_000205</name>
</gene>
<evidence type="ECO:0000313" key="1">
    <source>
        <dbReference type="EMBL" id="KAJ2792659.1"/>
    </source>
</evidence>
<feature type="non-terminal residue" evidence="1">
    <location>
        <position position="463"/>
    </location>
</feature>
<organism evidence="1 2">
    <name type="scientific">Coemansia linderi</name>
    <dbReference type="NCBI Taxonomy" id="2663919"/>
    <lineage>
        <taxon>Eukaryota</taxon>
        <taxon>Fungi</taxon>
        <taxon>Fungi incertae sedis</taxon>
        <taxon>Zoopagomycota</taxon>
        <taxon>Kickxellomycotina</taxon>
        <taxon>Kickxellomycetes</taxon>
        <taxon>Kickxellales</taxon>
        <taxon>Kickxellaceae</taxon>
        <taxon>Coemansia</taxon>
    </lineage>
</organism>
<accession>A0ACC1KNL5</accession>
<name>A0ACC1KNL5_9FUNG</name>
<evidence type="ECO:0000313" key="2">
    <source>
        <dbReference type="Proteomes" id="UP001140066"/>
    </source>
</evidence>
<sequence length="463" mass="49187">MAGEDPPKDGDSGIPPDVAPTNAGPPRTGQQNEKQLSAGATSAGATSTGASSAEEILNGQEEQPEQMDTLEEPVRVCIEQLSAYYNDDDLMAQVVHLLETGEKAKEAGRLKLVALDAQRNAAEIEAKSLQVDAKIAEKIEELKTLRGEKADLARQGRAGNIQLAESVKAWEIAVTAANGGSHLPSTAEMELRKTRQTLEQTQKELSQLKLARALGGPQGLARPGNKAPASMTWAQRVAQGIDQNSSLALKAGPGRGQAHRKESGSPEKITLTTTELAEAREMKLPDWADPEVSGHWLMIRHPNGVIKSEATFQSLINDWTPKNSTCFYYQRSAKAGIVLVRSATWGQAVVRLRRAGMTPLPKVAPWELAPGESSQSAALTKMTKACMGIIKSGSTGFDASAAEWLLLKIADADGIALPLQRVVLNTAGQGEPGQTGTMVNLPGAQPQTSDGSGLAPMDTDKSR</sequence>
<dbReference type="EMBL" id="JANBUK010000011">
    <property type="protein sequence ID" value="KAJ2792659.1"/>
    <property type="molecule type" value="Genomic_DNA"/>
</dbReference>
<proteinExistence type="predicted"/>